<feature type="region of interest" description="Disordered" evidence="1">
    <location>
        <begin position="1"/>
        <end position="27"/>
    </location>
</feature>
<dbReference type="Gene3D" id="1.10.1280.10">
    <property type="entry name" value="Di-copper center containing domain from catechol oxidase"/>
    <property type="match status" value="1"/>
</dbReference>
<dbReference type="EMBL" id="JAQMWT010000389">
    <property type="protein sequence ID" value="KAJ8602177.1"/>
    <property type="molecule type" value="Genomic_DNA"/>
</dbReference>
<proteinExistence type="predicted"/>
<reference evidence="2" key="1">
    <citation type="submission" date="2023-01" db="EMBL/GenBank/DDBJ databases">
        <title>Metagenome sequencing of chrysophaentin producing Chrysophaeum taylorii.</title>
        <authorList>
            <person name="Davison J."/>
            <person name="Bewley C."/>
        </authorList>
    </citation>
    <scope>NUCLEOTIDE SEQUENCE</scope>
    <source>
        <strain evidence="2">NIES-1699</strain>
    </source>
</reference>
<dbReference type="InterPro" id="IPR008922">
    <property type="entry name" value="Di-copper_centre_dom_sf"/>
</dbReference>
<sequence length="628" mass="70706">MAGARAPLLTYGTTSKRRPPPKQQEKKPLWRATAVCVTIAGLVYALECARWSKEDEKRRSVPVFCGQVHCENGLCLTASNAYERHFGRAIADGLYDGLIVEVLKETRVVARSSFPEDDESSLSSCVMEAGEDLEVMERGGCQVDVMAARTGTHTLSVAATDDGGRRRSVVLELEAKYVRREVRDVGLMDRYLFLDAIAVTHAVPDAVGRKIYGDAYHSAEWFVVAHQARSGDRTCDHWHGGSGTSNHLMAFTLRYEQTLQAIDPRVSIPYWDPTVVRDASVLWSPNWFSVGDPSNALRVVDSGRWAWLPVPKGRITTKNAYGLLKVPWNTDPTPFLTRSRTEYGRQTARPLEYRLAKSLLDAMRVVVSSDSSVHRMVGGRWNYVPSYLGETQAAFNFHNVSTRASKEFWRRGLIDCPDFCADDVPPQQCTCKKATERIRRNYPNARSSWDLLNATGAVAAARGGGGKNDDDREWDLVLDQIVMIGHVGTADTESSPFDPVFWIIPGMHERYVQTIRWLFEEEEFEFDETWVSFSNGYYYDWSTISSAAEMPEDKKVELCEGHRAEDLIPYPNLLAGQPSTYVSNLEFYNLTRPFSRHLPYVYDHLLDSSGWALFGDDDHPPTTSYSSS</sequence>
<gene>
    <name evidence="2" type="ORF">CTAYLR_003499</name>
</gene>
<evidence type="ECO:0000313" key="2">
    <source>
        <dbReference type="EMBL" id="KAJ8602177.1"/>
    </source>
</evidence>
<name>A0AAD7UBZ0_9STRA</name>
<dbReference type="AlphaFoldDB" id="A0AAD7UBZ0"/>
<organism evidence="2 3">
    <name type="scientific">Chrysophaeum taylorii</name>
    <dbReference type="NCBI Taxonomy" id="2483200"/>
    <lineage>
        <taxon>Eukaryota</taxon>
        <taxon>Sar</taxon>
        <taxon>Stramenopiles</taxon>
        <taxon>Ochrophyta</taxon>
        <taxon>Pelagophyceae</taxon>
        <taxon>Pelagomonadales</taxon>
        <taxon>Pelagomonadaceae</taxon>
        <taxon>Chrysophaeum</taxon>
    </lineage>
</organism>
<accession>A0AAD7UBZ0</accession>
<protein>
    <submittedName>
        <fullName evidence="2">Uncharacterized protein</fullName>
    </submittedName>
</protein>
<comment type="caution">
    <text evidence="2">The sequence shown here is derived from an EMBL/GenBank/DDBJ whole genome shotgun (WGS) entry which is preliminary data.</text>
</comment>
<keyword evidence="3" id="KW-1185">Reference proteome</keyword>
<evidence type="ECO:0000313" key="3">
    <source>
        <dbReference type="Proteomes" id="UP001230188"/>
    </source>
</evidence>
<evidence type="ECO:0000256" key="1">
    <source>
        <dbReference type="SAM" id="MobiDB-lite"/>
    </source>
</evidence>
<dbReference type="SUPFAM" id="SSF48056">
    <property type="entry name" value="Di-copper centre-containing domain"/>
    <property type="match status" value="1"/>
</dbReference>
<dbReference type="Proteomes" id="UP001230188">
    <property type="component" value="Unassembled WGS sequence"/>
</dbReference>